<protein>
    <submittedName>
        <fullName evidence="1">Uncharacterized protein</fullName>
    </submittedName>
</protein>
<dbReference type="EMBL" id="MF140418">
    <property type="protein sequence ID" value="ASR83628.1"/>
    <property type="molecule type" value="Genomic_DNA"/>
</dbReference>
<evidence type="ECO:0000313" key="1">
    <source>
        <dbReference type="EMBL" id="ASR83628.1"/>
    </source>
</evidence>
<keyword evidence="2" id="KW-1185">Reference proteome</keyword>
<evidence type="ECO:0000313" key="2">
    <source>
        <dbReference type="Proteomes" id="UP000224168"/>
    </source>
</evidence>
<reference evidence="2" key="1">
    <citation type="submission" date="2017-05" db="EMBL/GenBank/DDBJ databases">
        <authorList>
            <person name="Francomacaro L."/>
            <person name="Bidlack C."/>
            <person name="Gutkin P."/>
            <person name="McAuley E."/>
            <person name="Pizzorno M."/>
            <person name="Stowe E."/>
            <person name="Krukonis G."/>
            <person name="Stoner T.H."/>
            <person name="Garlena R.A."/>
            <person name="Russell D.A."/>
            <person name="Pope W.H."/>
            <person name="Jacobs-Sera D."/>
            <person name="Hatfull G.F."/>
        </authorList>
    </citation>
    <scope>NUCLEOTIDE SEQUENCE [LARGE SCALE GENOMIC DNA]</scope>
</reference>
<dbReference type="RefSeq" id="YP_010082557.1">
    <property type="nucleotide sequence ID" value="NC_055032.1"/>
</dbReference>
<organism evidence="1 2">
    <name type="scientific">Arthrobacter phage LiSara</name>
    <dbReference type="NCBI Taxonomy" id="2015860"/>
    <lineage>
        <taxon>Viruses</taxon>
        <taxon>Duplodnaviria</taxon>
        <taxon>Heunggongvirae</taxon>
        <taxon>Uroviricota</taxon>
        <taxon>Caudoviricetes</taxon>
        <taxon>Laroyevirus</taxon>
        <taxon>Laroyevirus lisara</taxon>
    </lineage>
</organism>
<dbReference type="Proteomes" id="UP000224168">
    <property type="component" value="Segment"/>
</dbReference>
<proteinExistence type="predicted"/>
<gene>
    <name evidence="1" type="primary">44</name>
    <name evidence="1" type="ORF">SEA_LISARA_44</name>
</gene>
<dbReference type="KEGG" id="vg:65071560"/>
<accession>A0A222ZGN9</accession>
<name>A0A222ZGN9_9CAUD</name>
<sequence length="70" mass="8269">MLRRKRARFNRAARRGIYEGRAVMAIGDWTLAHTYLQLMKSIHEPEGAYIRALRYTMFKEAIKVRISKCP</sequence>
<dbReference type="GeneID" id="65071560"/>